<keyword evidence="9" id="KW-1185">Reference proteome</keyword>
<comment type="caution">
    <text evidence="8">The sequence shown here is derived from an EMBL/GenBank/DDBJ whole genome shotgun (WGS) entry which is preliminary data.</text>
</comment>
<evidence type="ECO:0000256" key="1">
    <source>
        <dbReference type="ARBA" id="ARBA00001974"/>
    </source>
</evidence>
<dbReference type="RefSeq" id="WP_345311297.1">
    <property type="nucleotide sequence ID" value="NZ_BAABLN010000029.1"/>
</dbReference>
<evidence type="ECO:0000256" key="5">
    <source>
        <dbReference type="SAM" id="MobiDB-lite"/>
    </source>
</evidence>
<evidence type="ECO:0000256" key="2">
    <source>
        <dbReference type="ARBA" id="ARBA00009347"/>
    </source>
</evidence>
<gene>
    <name evidence="8" type="ORF">GCM10025781_18540</name>
</gene>
<feature type="region of interest" description="Disordered" evidence="5">
    <location>
        <begin position="1"/>
        <end position="22"/>
    </location>
</feature>
<dbReference type="Gene3D" id="1.20.140.10">
    <property type="entry name" value="Butyryl-CoA Dehydrogenase, subunit A, domain 3"/>
    <property type="match status" value="1"/>
</dbReference>
<evidence type="ECO:0000256" key="4">
    <source>
        <dbReference type="ARBA" id="ARBA00022827"/>
    </source>
</evidence>
<dbReference type="SUPFAM" id="SSF47203">
    <property type="entry name" value="Acyl-CoA dehydrogenase C-terminal domain-like"/>
    <property type="match status" value="1"/>
</dbReference>
<evidence type="ECO:0000256" key="3">
    <source>
        <dbReference type="ARBA" id="ARBA00022630"/>
    </source>
</evidence>
<dbReference type="InterPro" id="IPR036250">
    <property type="entry name" value="AcylCo_DH-like_C"/>
</dbReference>
<name>A0ABP8X7G1_9MICC</name>
<evidence type="ECO:0000313" key="8">
    <source>
        <dbReference type="EMBL" id="GAA4700556.1"/>
    </source>
</evidence>
<dbReference type="PANTHER" id="PTHR43884">
    <property type="entry name" value="ACYL-COA DEHYDROGENASE"/>
    <property type="match status" value="1"/>
</dbReference>
<dbReference type="InterPro" id="IPR009075">
    <property type="entry name" value="AcylCo_DH/oxidase_C"/>
</dbReference>
<dbReference type="SUPFAM" id="SSF56645">
    <property type="entry name" value="Acyl-CoA dehydrogenase NM domain-like"/>
    <property type="match status" value="1"/>
</dbReference>
<dbReference type="InterPro" id="IPR013786">
    <property type="entry name" value="AcylCoA_DH/ox_N"/>
</dbReference>
<dbReference type="InterPro" id="IPR037069">
    <property type="entry name" value="AcylCoA_DH/ox_N_sf"/>
</dbReference>
<dbReference type="PANTHER" id="PTHR43884:SF12">
    <property type="entry name" value="ISOVALERYL-COA DEHYDROGENASE, MITOCHONDRIAL-RELATED"/>
    <property type="match status" value="1"/>
</dbReference>
<comment type="cofactor">
    <cofactor evidence="1">
        <name>FAD</name>
        <dbReference type="ChEBI" id="CHEBI:57692"/>
    </cofactor>
</comment>
<dbReference type="EMBL" id="BAABLN010000029">
    <property type="protein sequence ID" value="GAA4700556.1"/>
    <property type="molecule type" value="Genomic_DNA"/>
</dbReference>
<evidence type="ECO:0000259" key="6">
    <source>
        <dbReference type="Pfam" id="PF00441"/>
    </source>
</evidence>
<comment type="similarity">
    <text evidence="2">Belongs to the acyl-CoA dehydrogenase family.</text>
</comment>
<sequence length="405" mass="42712">MTETTQRTPFIPDMESTTDLPPGRAQACAARAEAVAAVAKEHAAAVDSESVFPAASIAEARAQGLLGAPVPGSLGGLGYSITELCSTLERVGRECTSTAMILAMHYSQVLCLTRHADTDLLRDMMRRVAGDGLLLASATTEIAIGGDTRTSSCAVDDTGDGRIRLHKSCPVISYGSAGDAIFVTARRNADAVSSDQVLVAVVATDIDLTRTRGWDALGMRGTCSEAFELEANTDAGAVFGVPFETISAQTMLPAAHCLWASVWLGMATQAGLVARSVVQKAARKDPENPPPSALRLAELEVDLQAMTDVVRSSVARYQAAWDSPQTCESMPFAISMNTLKVSAAEAVRAIVGDAMVIVGISGFANRSPVSLARLYRDSIGPSVMVNNDRILQHTAKLQMVSRGLR</sequence>
<organism evidence="8 9">
    <name type="scientific">Kocuria gwangalliensis</name>
    <dbReference type="NCBI Taxonomy" id="501592"/>
    <lineage>
        <taxon>Bacteria</taxon>
        <taxon>Bacillati</taxon>
        <taxon>Actinomycetota</taxon>
        <taxon>Actinomycetes</taxon>
        <taxon>Micrococcales</taxon>
        <taxon>Micrococcaceae</taxon>
        <taxon>Kocuria</taxon>
    </lineage>
</organism>
<dbReference type="InterPro" id="IPR009100">
    <property type="entry name" value="AcylCoA_DH/oxidase_NM_dom_sf"/>
</dbReference>
<feature type="domain" description="Acyl-CoA dehydrogenase/oxidase C-terminal" evidence="6">
    <location>
        <begin position="288"/>
        <end position="378"/>
    </location>
</feature>
<dbReference type="Pfam" id="PF00441">
    <property type="entry name" value="Acyl-CoA_dh_1"/>
    <property type="match status" value="1"/>
</dbReference>
<protein>
    <submittedName>
        <fullName evidence="8">Acyl-CoA dehydrogenase family protein</fullName>
    </submittedName>
</protein>
<keyword evidence="4" id="KW-0274">FAD</keyword>
<proteinExistence type="inferred from homology"/>
<dbReference type="PIRSF" id="PIRSF016578">
    <property type="entry name" value="HsaA"/>
    <property type="match status" value="1"/>
</dbReference>
<dbReference type="Gene3D" id="2.40.110.10">
    <property type="entry name" value="Butyryl-CoA Dehydrogenase, subunit A, domain 2"/>
    <property type="match status" value="1"/>
</dbReference>
<accession>A0ABP8X7G1</accession>
<evidence type="ECO:0000259" key="7">
    <source>
        <dbReference type="Pfam" id="PF02771"/>
    </source>
</evidence>
<keyword evidence="3" id="KW-0285">Flavoprotein</keyword>
<dbReference type="Gene3D" id="1.10.540.10">
    <property type="entry name" value="Acyl-CoA dehydrogenase/oxidase, N-terminal domain"/>
    <property type="match status" value="1"/>
</dbReference>
<dbReference type="Proteomes" id="UP001501446">
    <property type="component" value="Unassembled WGS sequence"/>
</dbReference>
<dbReference type="Pfam" id="PF02771">
    <property type="entry name" value="Acyl-CoA_dh_N"/>
    <property type="match status" value="1"/>
</dbReference>
<reference evidence="9" key="1">
    <citation type="journal article" date="2019" name="Int. J. Syst. Evol. Microbiol.">
        <title>The Global Catalogue of Microorganisms (GCM) 10K type strain sequencing project: providing services to taxonomists for standard genome sequencing and annotation.</title>
        <authorList>
            <consortium name="The Broad Institute Genomics Platform"/>
            <consortium name="The Broad Institute Genome Sequencing Center for Infectious Disease"/>
            <person name="Wu L."/>
            <person name="Ma J."/>
        </authorList>
    </citation>
    <scope>NUCLEOTIDE SEQUENCE [LARGE SCALE GENOMIC DNA]</scope>
    <source>
        <strain evidence="9">JCM 18958</strain>
    </source>
</reference>
<evidence type="ECO:0000313" key="9">
    <source>
        <dbReference type="Proteomes" id="UP001501446"/>
    </source>
</evidence>
<dbReference type="InterPro" id="IPR046373">
    <property type="entry name" value="Acyl-CoA_Oxase/DH_mid-dom_sf"/>
</dbReference>
<feature type="domain" description="Acyl-CoA dehydrogenase/oxidase N-terminal" evidence="7">
    <location>
        <begin position="33"/>
        <end position="121"/>
    </location>
</feature>